<evidence type="ECO:0008006" key="2">
    <source>
        <dbReference type="Google" id="ProtNLM"/>
    </source>
</evidence>
<protein>
    <recommendedName>
        <fullName evidence="2">Maturation</fullName>
    </recommendedName>
</protein>
<organism evidence="1">
    <name type="scientific">Leviviridae sp</name>
    <dbReference type="NCBI Taxonomy" id="2027243"/>
    <lineage>
        <taxon>Viruses</taxon>
        <taxon>Riboviria</taxon>
        <taxon>Orthornavirae</taxon>
        <taxon>Lenarviricota</taxon>
        <taxon>Leviviricetes</taxon>
        <taxon>Norzivirales</taxon>
        <taxon>Fiersviridae</taxon>
    </lineage>
</organism>
<proteinExistence type="predicted"/>
<sequence length="475" mass="53399">MANIPRIREFDDTRTRNLVVGLEEIKDFTPGSTKPVLSSKIFADQSSGVRRVSIDENHGRPPYRTGGGLFLYESRYATYPQGVGAPIVGRRLPDGAYGTFTQVPSTNYRRVYSGNLIPTLSSLPSYCIILGSEGIRKETDYDANVNPDDLSTLGAHAWNKLRPKVEKTNLLQDLYELKDAPGMLRSTSKGFHDLWKSVGGNANMSAQALKRLYGAEAHWKMLPKAAAEQFLNVSFGWRPFVGSIVKTCDAVLNMEQHIANLVRGNDRWINRRFAEDQVVSESIVYGSYGTSTPLVSPVFGIDYVLPFSCLFEVRRQRMSRVWYEGSFKYYRPQFDAGLQSGYPTLKKLRQMATVLGLDLNATTVYRVTPWTWLVDWFVNVGENIQSFEDMATDSVAARYAYIMRETYDRFEYRVQFKSQTGQVVEAKWYHSSSVKRRISAESPFGFTLLGGGLSAFQLSIMAALKLSGSSVGHGR</sequence>
<reference evidence="1" key="1">
    <citation type="submission" date="2019-05" db="EMBL/GenBank/DDBJ databases">
        <title>Metatranscriptomic reconstruction reveals RNA viruses with the potential to shape carbon cycling in soil.</title>
        <authorList>
            <person name="Starr E.P."/>
            <person name="Nuccio E."/>
            <person name="Pett-Ridge J."/>
            <person name="Banfield J.F."/>
            <person name="Firestone M.K."/>
        </authorList>
    </citation>
    <scope>NUCLEOTIDE SEQUENCE</scope>
    <source>
        <strain evidence="1">H1_Bulk_28_FD_scaffold_77</strain>
    </source>
</reference>
<accession>A0A514D7E2</accession>
<gene>
    <name evidence="1" type="ORF">H1Bulk28FD77_000001</name>
</gene>
<dbReference type="EMBL" id="MN034850">
    <property type="protein sequence ID" value="QDH89493.1"/>
    <property type="molecule type" value="Genomic_RNA"/>
</dbReference>
<name>A0A514D7E2_9VIRU</name>
<evidence type="ECO:0000313" key="1">
    <source>
        <dbReference type="EMBL" id="QDH89493.1"/>
    </source>
</evidence>